<sequence length="161" mass="16763">MPQIDYRTVMPVAIEGAIADDGAIDIESRVSSVSSVTEIPFGRPVASVSGSEAKACVLCTSYIDTPIGIAAHSHSYAAEELGTSGIKSGSMVNVLRHGRIRVKAGGAIADGQRLHYQTSTGKWVTAAVATDTIDMTAQVIARSSGVLNDLIIAEVDMSNKS</sequence>
<proteinExistence type="predicted"/>
<dbReference type="Pfam" id="PF22758">
    <property type="entry name" value="Phage_cement"/>
    <property type="match status" value="1"/>
</dbReference>
<protein>
    <submittedName>
        <fullName evidence="1">Uncharacterized protein</fullName>
    </submittedName>
</protein>
<name>L7VX14_9BACT</name>
<accession>L7VX14</accession>
<dbReference type="InterPro" id="IPR054438">
    <property type="entry name" value="Struct_cement_gp24/gp6"/>
</dbReference>
<dbReference type="AlphaFoldDB" id="L7VX14"/>
<organism evidence="1">
    <name type="scientific">uncultured bacterium A1Q1_fos_25</name>
    <dbReference type="NCBI Taxonomy" id="1256569"/>
    <lineage>
        <taxon>Bacteria</taxon>
        <taxon>environmental samples</taxon>
    </lineage>
</organism>
<dbReference type="EMBL" id="JX649887">
    <property type="protein sequence ID" value="AGC71911.1"/>
    <property type="molecule type" value="Genomic_DNA"/>
</dbReference>
<reference evidence="1" key="1">
    <citation type="submission" date="2012-09" db="EMBL/GenBank/DDBJ databases">
        <title>Metagenomic Characterization of a Microbial Community in Wastewater Detects High Levels of Antibiotic Resistance.</title>
        <authorList>
            <person name="Abrams M."/>
            <person name="Caldwell A."/>
            <person name="Vandaei E."/>
            <person name="Lee W."/>
            <person name="Perrott J."/>
            <person name="Khan S.Y."/>
            <person name="Ta J."/>
            <person name="Romero D."/>
            <person name="Nguyen V."/>
            <person name="Pourmand N."/>
            <person name="Ouverney C.C."/>
        </authorList>
    </citation>
    <scope>NUCLEOTIDE SEQUENCE</scope>
</reference>
<evidence type="ECO:0000313" key="1">
    <source>
        <dbReference type="EMBL" id="AGC71911.1"/>
    </source>
</evidence>